<feature type="transmembrane region" description="Helical" evidence="1">
    <location>
        <begin position="172"/>
        <end position="192"/>
    </location>
</feature>
<organism evidence="2 3">
    <name type="scientific">Metamycoplasma orale</name>
    <name type="common">Mycoplasma orale</name>
    <dbReference type="NCBI Taxonomy" id="2121"/>
    <lineage>
        <taxon>Bacteria</taxon>
        <taxon>Bacillati</taxon>
        <taxon>Mycoplasmatota</taxon>
        <taxon>Mycoplasmoidales</taxon>
        <taxon>Metamycoplasmataceae</taxon>
        <taxon>Metamycoplasma</taxon>
    </lineage>
</organism>
<keyword evidence="1" id="KW-0472">Membrane</keyword>
<dbReference type="NCBIfam" id="NF045846">
    <property type="entry name" value="MSC0882_dom"/>
    <property type="match status" value="1"/>
</dbReference>
<feature type="transmembrane region" description="Helical" evidence="1">
    <location>
        <begin position="111"/>
        <end position="133"/>
    </location>
</feature>
<name>A0A448ZWA2_METOS</name>
<proteinExistence type="predicted"/>
<evidence type="ECO:0000256" key="1">
    <source>
        <dbReference type="SAM" id="Phobius"/>
    </source>
</evidence>
<dbReference type="RefSeq" id="WP_022936254.1">
    <property type="nucleotide sequence ID" value="NZ_LR214940.1"/>
</dbReference>
<keyword evidence="1" id="KW-0812">Transmembrane</keyword>
<evidence type="ECO:0000313" key="3">
    <source>
        <dbReference type="Proteomes" id="UP000290482"/>
    </source>
</evidence>
<dbReference type="AlphaFoldDB" id="A0A448ZWA2"/>
<feature type="transmembrane region" description="Helical" evidence="1">
    <location>
        <begin position="70"/>
        <end position="91"/>
    </location>
</feature>
<accession>A0A448ZWA2</accession>
<sequence length="299" mass="34540">MSLKPIINSGQNDGNNTQSFTTESIANRMLYDTLQTRALVNKGKKVIKDPYGIIPNGIYKVFKLEKNVKLASIVTCLVFFFLSLIATILFATTPQLFLSNTSGQKIKWGWYIIPSVIMLLSAYTTIIELIELIGISKSVVVYRDSIKMGAISTPPFITLLYRKLILKQVRRTWLVIAILFYVGLFTLTFWALKDVKWRQLDFKTWIHSSFPNPNLVVYILCGLMSVVLISYIAFTIFRKKRTIDIQSFFGTEVMDYNELQEKKSKAHRFYAKIFFLSILLLLLLPFIIYIIVKKIRRSK</sequence>
<dbReference type="OrthoDB" id="397874at2"/>
<protein>
    <submittedName>
        <fullName evidence="2">Uncharacterized protein</fullName>
    </submittedName>
</protein>
<gene>
    <name evidence="2" type="ORF">NCTC10112_00292</name>
</gene>
<feature type="transmembrane region" description="Helical" evidence="1">
    <location>
        <begin position="269"/>
        <end position="292"/>
    </location>
</feature>
<evidence type="ECO:0000313" key="2">
    <source>
        <dbReference type="EMBL" id="VEU55557.1"/>
    </source>
</evidence>
<dbReference type="InterPro" id="IPR059214">
    <property type="entry name" value="MSC_0882-like"/>
</dbReference>
<dbReference type="Proteomes" id="UP000290482">
    <property type="component" value="Chromosome"/>
</dbReference>
<dbReference type="EMBL" id="LR214940">
    <property type="protein sequence ID" value="VEU55557.1"/>
    <property type="molecule type" value="Genomic_DNA"/>
</dbReference>
<keyword evidence="1" id="KW-1133">Transmembrane helix</keyword>
<feature type="transmembrane region" description="Helical" evidence="1">
    <location>
        <begin position="215"/>
        <end position="237"/>
    </location>
</feature>
<dbReference type="KEGG" id="mob:NCTC10112_00292"/>
<reference evidence="2 3" key="1">
    <citation type="submission" date="2019-01" db="EMBL/GenBank/DDBJ databases">
        <authorList>
            <consortium name="Pathogen Informatics"/>
        </authorList>
    </citation>
    <scope>NUCLEOTIDE SEQUENCE [LARGE SCALE GENOMIC DNA]</scope>
    <source>
        <strain evidence="2 3">NCTC10112</strain>
    </source>
</reference>
<keyword evidence="3" id="KW-1185">Reference proteome</keyword>